<dbReference type="GO" id="GO:0009002">
    <property type="term" value="F:serine-type D-Ala-D-Ala carboxypeptidase activity"/>
    <property type="evidence" value="ECO:0007669"/>
    <property type="project" value="UniProtKB-UniRule"/>
</dbReference>
<dbReference type="AlphaFoldDB" id="A0A411HFL6"/>
<comment type="function">
    <text evidence="14">Catalyzes cross-linking of the peptidoglycan cell wall.</text>
</comment>
<evidence type="ECO:0000256" key="1">
    <source>
        <dbReference type="ARBA" id="ARBA00004167"/>
    </source>
</evidence>
<evidence type="ECO:0000256" key="5">
    <source>
        <dbReference type="ARBA" id="ARBA00022645"/>
    </source>
</evidence>
<feature type="transmembrane region" description="Helical" evidence="14">
    <location>
        <begin position="20"/>
        <end position="43"/>
    </location>
</feature>
<feature type="domain" description="Penicillin-binding protein transpeptidase" evidence="15">
    <location>
        <begin position="270"/>
        <end position="607"/>
    </location>
</feature>
<comment type="pathway">
    <text evidence="14">Cell wall biogenesis; peptidoglycan biosynthesis.</text>
</comment>
<dbReference type="InterPro" id="IPR036138">
    <property type="entry name" value="PBP_dimer_sf"/>
</dbReference>
<keyword evidence="7 14" id="KW-0812">Transmembrane</keyword>
<dbReference type="InterPro" id="IPR050515">
    <property type="entry name" value="Beta-lactam/transpept"/>
</dbReference>
<evidence type="ECO:0000256" key="8">
    <source>
        <dbReference type="ARBA" id="ARBA00022801"/>
    </source>
</evidence>
<dbReference type="Gene3D" id="3.30.1390.30">
    <property type="entry name" value="Penicillin-binding protein 2a, domain 3"/>
    <property type="match status" value="1"/>
</dbReference>
<dbReference type="GO" id="GO:0009252">
    <property type="term" value="P:peptidoglycan biosynthetic process"/>
    <property type="evidence" value="ECO:0007669"/>
    <property type="project" value="UniProtKB-UniRule"/>
</dbReference>
<dbReference type="GO" id="GO:0008360">
    <property type="term" value="P:regulation of cell shape"/>
    <property type="evidence" value="ECO:0007669"/>
    <property type="project" value="UniProtKB-KW"/>
</dbReference>
<evidence type="ECO:0000256" key="12">
    <source>
        <dbReference type="ARBA" id="ARBA00023136"/>
    </source>
</evidence>
<keyword evidence="3 14" id="KW-1003">Cell membrane</keyword>
<dbReference type="GO" id="GO:0071555">
    <property type="term" value="P:cell wall organization"/>
    <property type="evidence" value="ECO:0007669"/>
    <property type="project" value="UniProtKB-KW"/>
</dbReference>
<evidence type="ECO:0000256" key="3">
    <source>
        <dbReference type="ARBA" id="ARBA00022475"/>
    </source>
</evidence>
<keyword evidence="5 14" id="KW-0121">Carboxypeptidase</keyword>
<evidence type="ECO:0000256" key="11">
    <source>
        <dbReference type="ARBA" id="ARBA00022989"/>
    </source>
</evidence>
<evidence type="ECO:0000256" key="2">
    <source>
        <dbReference type="ARBA" id="ARBA00004236"/>
    </source>
</evidence>
<dbReference type="Gene3D" id="3.40.710.10">
    <property type="entry name" value="DD-peptidase/beta-lactamase superfamily"/>
    <property type="match status" value="1"/>
</dbReference>
<feature type="domain" description="Penicillin-binding protein dimerisation" evidence="16">
    <location>
        <begin position="68"/>
        <end position="237"/>
    </location>
</feature>
<keyword evidence="12 14" id="KW-0472">Membrane</keyword>
<evidence type="ECO:0000256" key="4">
    <source>
        <dbReference type="ARBA" id="ARBA00022519"/>
    </source>
</evidence>
<evidence type="ECO:0000259" key="16">
    <source>
        <dbReference type="Pfam" id="PF03717"/>
    </source>
</evidence>
<keyword evidence="6 14" id="KW-0645">Protease</keyword>
<keyword evidence="4 14" id="KW-0997">Cell inner membrane</keyword>
<keyword evidence="18" id="KW-1185">Reference proteome</keyword>
<sequence>MKSYSRITAIKDTAREADQFRIRAIIGFATIVLALSALVARFYHLQVQRHDEFTTRSEANRIRLHWLAPARGLIYDRNGVLLADNVPAYRLEVVPEHAGKLDPMLQELGAVVPLSDDDIEHFRQLVAGTPRYDSIPLRLHLSEDEVARFAINRYRFPGVDVVPYLTRRYPLANEFSHLVGYVGRIDLADKAQLDPGRYAVTTLVGKIGIERYYEDMLHGEPGYERVESNADGRALRVLDRIAPTPGKNLYLSIDARLQTVAEDAFVGRTGSAVAVDPRNGEVLAMVSVPGFDPNLFVNGIGHSDYNALLSAPEKPLLNRAVSGNFTPGSTVKPFVAMAGLGLGVRKATDTVFSTGEFHIAGQQRAYRDDLRGGHGRVDVIEAIARSVNTYFYSLAQDMGIDRFADYLVQFGFGEKTGIDLPTESRGVLPSRDWKMATQGKVWYPGETVIAGIGQGYWVITPVQLANALAILAGKGERRQIHLLHATQDGFGKPQVLQPIPAAAPSFIKPADWNAVAQGMIAVVNGDGTARGLGDGFPYVIAGKTGTAERYSRTTEAWQNIMETAVDRHQVLFEAFTPAESARIAVVVALEAGHTGASDAAPIARKMLDSWLTTDAAAGIGVLK</sequence>
<dbReference type="EC" id="3.4.16.4" evidence="14"/>
<evidence type="ECO:0000256" key="9">
    <source>
        <dbReference type="ARBA" id="ARBA00022960"/>
    </source>
</evidence>
<dbReference type="Gene3D" id="3.90.1310.10">
    <property type="entry name" value="Penicillin-binding protein 2a (Domain 2)"/>
    <property type="match status" value="1"/>
</dbReference>
<keyword evidence="8 14" id="KW-0378">Hydrolase</keyword>
<dbReference type="NCBIfam" id="TIGR03423">
    <property type="entry name" value="pbp2_mrdA"/>
    <property type="match status" value="1"/>
</dbReference>
<dbReference type="Proteomes" id="UP000291562">
    <property type="component" value="Chromosome"/>
</dbReference>
<dbReference type="OrthoDB" id="9766847at2"/>
<comment type="subcellular location">
    <subcellularLocation>
        <location evidence="14">Cell inner membrane</location>
        <topology evidence="14">Single-pass membrane protein</topology>
    </subcellularLocation>
    <subcellularLocation>
        <location evidence="2">Cell membrane</location>
    </subcellularLocation>
    <subcellularLocation>
        <location evidence="1">Membrane</location>
        <topology evidence="1">Single-pass membrane protein</topology>
    </subcellularLocation>
</comment>
<dbReference type="GO" id="GO:0006508">
    <property type="term" value="P:proteolysis"/>
    <property type="evidence" value="ECO:0007669"/>
    <property type="project" value="UniProtKB-KW"/>
</dbReference>
<evidence type="ECO:0000256" key="14">
    <source>
        <dbReference type="HAMAP-Rule" id="MF_02081"/>
    </source>
</evidence>
<dbReference type="Pfam" id="PF03717">
    <property type="entry name" value="PBP_dimer"/>
    <property type="match status" value="1"/>
</dbReference>
<dbReference type="GO" id="GO:0071972">
    <property type="term" value="F:peptidoglycan L,D-transpeptidase activity"/>
    <property type="evidence" value="ECO:0007669"/>
    <property type="project" value="TreeGrafter"/>
</dbReference>
<dbReference type="HAMAP" id="MF_02081">
    <property type="entry name" value="MrdA_transpept"/>
    <property type="match status" value="1"/>
</dbReference>
<dbReference type="GO" id="GO:0005886">
    <property type="term" value="C:plasma membrane"/>
    <property type="evidence" value="ECO:0007669"/>
    <property type="project" value="UniProtKB-SubCell"/>
</dbReference>
<dbReference type="InterPro" id="IPR001460">
    <property type="entry name" value="PCN-bd_Tpept"/>
</dbReference>
<proteinExistence type="inferred from homology"/>
<dbReference type="PANTHER" id="PTHR30627:SF2">
    <property type="entry name" value="PEPTIDOGLYCAN D,D-TRANSPEPTIDASE MRDA"/>
    <property type="match status" value="1"/>
</dbReference>
<evidence type="ECO:0000256" key="13">
    <source>
        <dbReference type="ARBA" id="ARBA00023316"/>
    </source>
</evidence>
<evidence type="ECO:0000313" key="17">
    <source>
        <dbReference type="EMBL" id="QBB69278.1"/>
    </source>
</evidence>
<evidence type="ECO:0000259" key="15">
    <source>
        <dbReference type="Pfam" id="PF00905"/>
    </source>
</evidence>
<keyword evidence="13 14" id="KW-0961">Cell wall biogenesis/degradation</keyword>
<gene>
    <name evidence="14 17" type="primary">mrdA</name>
    <name evidence="17" type="ORF">ELE36_02195</name>
</gene>
<dbReference type="PANTHER" id="PTHR30627">
    <property type="entry name" value="PEPTIDOGLYCAN D,D-TRANSPEPTIDASE"/>
    <property type="match status" value="1"/>
</dbReference>
<protein>
    <recommendedName>
        <fullName evidence="14">Peptidoglycan D,D-transpeptidase MrdA</fullName>
        <ecNumber evidence="14">3.4.16.4</ecNumber>
    </recommendedName>
    <alternativeName>
        <fullName evidence="14">Penicillin-binding protein 2</fullName>
        <shortName evidence="14">PBP-2</shortName>
    </alternativeName>
</protein>
<dbReference type="SUPFAM" id="SSF56601">
    <property type="entry name" value="beta-lactamase/transpeptidase-like"/>
    <property type="match status" value="1"/>
</dbReference>
<keyword evidence="10 14" id="KW-0573">Peptidoglycan synthesis</keyword>
<dbReference type="SUPFAM" id="SSF56519">
    <property type="entry name" value="Penicillin binding protein dimerisation domain"/>
    <property type="match status" value="1"/>
</dbReference>
<evidence type="ECO:0000256" key="10">
    <source>
        <dbReference type="ARBA" id="ARBA00022984"/>
    </source>
</evidence>
<organism evidence="17 18">
    <name type="scientific">Pseudolysobacter antarcticus</name>
    <dbReference type="NCBI Taxonomy" id="2511995"/>
    <lineage>
        <taxon>Bacteria</taxon>
        <taxon>Pseudomonadati</taxon>
        <taxon>Pseudomonadota</taxon>
        <taxon>Gammaproteobacteria</taxon>
        <taxon>Lysobacterales</taxon>
        <taxon>Rhodanobacteraceae</taxon>
        <taxon>Pseudolysobacter</taxon>
    </lineage>
</organism>
<evidence type="ECO:0000256" key="7">
    <source>
        <dbReference type="ARBA" id="ARBA00022692"/>
    </source>
</evidence>
<dbReference type="InterPro" id="IPR017790">
    <property type="entry name" value="Penicillin-binding_protein_2"/>
</dbReference>
<dbReference type="KEGG" id="xbc:ELE36_02195"/>
<evidence type="ECO:0000256" key="6">
    <source>
        <dbReference type="ARBA" id="ARBA00022670"/>
    </source>
</evidence>
<comment type="similarity">
    <text evidence="14">Belongs to the transpeptidase family. MrdA subfamily.</text>
</comment>
<name>A0A411HFL6_9GAMM</name>
<comment type="catalytic activity">
    <reaction evidence="14">
        <text>Preferential cleavage: (Ac)2-L-Lys-D-Ala-|-D-Ala. Also transpeptidation of peptidyl-alanyl moieties that are N-acyl substituents of D-alanine.</text>
        <dbReference type="EC" id="3.4.16.4"/>
    </reaction>
</comment>
<dbReference type="EMBL" id="CP035704">
    <property type="protein sequence ID" value="QBB69278.1"/>
    <property type="molecule type" value="Genomic_DNA"/>
</dbReference>
<keyword evidence="9 14" id="KW-0133">Cell shape</keyword>
<evidence type="ECO:0000313" key="18">
    <source>
        <dbReference type="Proteomes" id="UP000291562"/>
    </source>
</evidence>
<dbReference type="InterPro" id="IPR005311">
    <property type="entry name" value="PBP_dimer"/>
</dbReference>
<feature type="active site" description="Acyl-ester intermediate" evidence="14">
    <location>
        <position position="329"/>
    </location>
</feature>
<dbReference type="Pfam" id="PF00905">
    <property type="entry name" value="Transpeptidase"/>
    <property type="match status" value="1"/>
</dbReference>
<accession>A0A411HFL6</accession>
<keyword evidence="11 14" id="KW-1133">Transmembrane helix</keyword>
<comment type="caution">
    <text evidence="14">Lacks conserved residue(s) required for the propagation of feature annotation.</text>
</comment>
<dbReference type="RefSeq" id="WP_129831534.1">
    <property type="nucleotide sequence ID" value="NZ_CP035704.1"/>
</dbReference>
<dbReference type="InterPro" id="IPR012338">
    <property type="entry name" value="Beta-lactam/transpept-like"/>
</dbReference>
<reference evidence="17 18" key="1">
    <citation type="submission" date="2019-01" db="EMBL/GenBank/DDBJ databases">
        <title>Pseudolysobacter antarctica gen. nov., sp. nov., isolated from Fildes Peninsula, Antarctica.</title>
        <authorList>
            <person name="Wei Z."/>
            <person name="Peng F."/>
        </authorList>
    </citation>
    <scope>NUCLEOTIDE SEQUENCE [LARGE SCALE GENOMIC DNA]</scope>
    <source>
        <strain evidence="17 18">AQ6-296</strain>
    </source>
</reference>
<dbReference type="GO" id="GO:0008658">
    <property type="term" value="F:penicillin binding"/>
    <property type="evidence" value="ECO:0007669"/>
    <property type="project" value="UniProtKB-UniRule"/>
</dbReference>